<organism evidence="2 3">
    <name type="scientific">Physocladia obscura</name>
    <dbReference type="NCBI Taxonomy" id="109957"/>
    <lineage>
        <taxon>Eukaryota</taxon>
        <taxon>Fungi</taxon>
        <taxon>Fungi incertae sedis</taxon>
        <taxon>Chytridiomycota</taxon>
        <taxon>Chytridiomycota incertae sedis</taxon>
        <taxon>Chytridiomycetes</taxon>
        <taxon>Chytridiales</taxon>
        <taxon>Chytriomycetaceae</taxon>
        <taxon>Physocladia</taxon>
    </lineage>
</organism>
<gene>
    <name evidence="2" type="ORF">HK100_010338</name>
</gene>
<protein>
    <submittedName>
        <fullName evidence="2">Uncharacterized protein</fullName>
    </submittedName>
</protein>
<accession>A0AAD5T2L2</accession>
<sequence length="405" mass="45443">MFKTTEETYNTANRKGSDATSFLSFDQFKKRSGSQSIKSPVQISESATVINSIAIDTRTLPQSPRRQRVSFGGSSIKSFNSSDSPTSINSDCLQISSVTDNALVIQDPDLIPLPDHHTTSSSPLNHLIRRIEHLVINPSNDFITALLAYKTAQSNDRTPSGLSSAGSNKSAPFNLPQNILALPELIQADWESALRVRIPKSDWSKLIEEILQNSLAVNFGNQRRTYHEAKLYWDIIWRTLPIGCALGNANCARCGNVEETFVHFLWTCPVAISLWRRLEWVVGAIADSEAKKERAVSLHRYGGGSRRNYDWNYGLAPDGRVNISLVDVLFCFPRVRRDNMNLQDTGEGSGPSERFVKTVMVLHATALMSLLEMRAYPGENISIIWTLFITRYEARRSLEVEQRYS</sequence>
<keyword evidence="3" id="KW-1185">Reference proteome</keyword>
<dbReference type="AlphaFoldDB" id="A0AAD5T2L2"/>
<evidence type="ECO:0000256" key="1">
    <source>
        <dbReference type="SAM" id="MobiDB-lite"/>
    </source>
</evidence>
<feature type="region of interest" description="Disordered" evidence="1">
    <location>
        <begin position="63"/>
        <end position="83"/>
    </location>
</feature>
<name>A0AAD5T2L2_9FUNG</name>
<comment type="caution">
    <text evidence="2">The sequence shown here is derived from an EMBL/GenBank/DDBJ whole genome shotgun (WGS) entry which is preliminary data.</text>
</comment>
<feature type="compositionally biased region" description="Polar residues" evidence="1">
    <location>
        <begin position="72"/>
        <end position="83"/>
    </location>
</feature>
<evidence type="ECO:0000313" key="2">
    <source>
        <dbReference type="EMBL" id="KAJ3126283.1"/>
    </source>
</evidence>
<dbReference type="EMBL" id="JADGJH010000567">
    <property type="protein sequence ID" value="KAJ3126283.1"/>
    <property type="molecule type" value="Genomic_DNA"/>
</dbReference>
<evidence type="ECO:0000313" key="3">
    <source>
        <dbReference type="Proteomes" id="UP001211907"/>
    </source>
</evidence>
<dbReference type="Proteomes" id="UP001211907">
    <property type="component" value="Unassembled WGS sequence"/>
</dbReference>
<proteinExistence type="predicted"/>
<reference evidence="2" key="1">
    <citation type="submission" date="2020-05" db="EMBL/GenBank/DDBJ databases">
        <title>Phylogenomic resolution of chytrid fungi.</title>
        <authorList>
            <person name="Stajich J.E."/>
            <person name="Amses K."/>
            <person name="Simmons R."/>
            <person name="Seto K."/>
            <person name="Myers J."/>
            <person name="Bonds A."/>
            <person name="Quandt C.A."/>
            <person name="Barry K."/>
            <person name="Liu P."/>
            <person name="Grigoriev I."/>
            <person name="Longcore J.E."/>
            <person name="James T.Y."/>
        </authorList>
    </citation>
    <scope>NUCLEOTIDE SEQUENCE</scope>
    <source>
        <strain evidence="2">JEL0513</strain>
    </source>
</reference>